<proteinExistence type="predicted"/>
<comment type="caution">
    <text evidence="1">The sequence shown here is derived from an EMBL/GenBank/DDBJ whole genome shotgun (WGS) entry which is preliminary data.</text>
</comment>
<evidence type="ECO:0008006" key="3">
    <source>
        <dbReference type="Google" id="ProtNLM"/>
    </source>
</evidence>
<name>A0ABP8AMQ8_9MICO</name>
<evidence type="ECO:0000313" key="2">
    <source>
        <dbReference type="Proteomes" id="UP001500213"/>
    </source>
</evidence>
<dbReference type="Proteomes" id="UP001500213">
    <property type="component" value="Unassembled WGS sequence"/>
</dbReference>
<organism evidence="1 2">
    <name type="scientific">Gryllotalpicola kribbensis</name>
    <dbReference type="NCBI Taxonomy" id="993084"/>
    <lineage>
        <taxon>Bacteria</taxon>
        <taxon>Bacillati</taxon>
        <taxon>Actinomycetota</taxon>
        <taxon>Actinomycetes</taxon>
        <taxon>Micrococcales</taxon>
        <taxon>Microbacteriaceae</taxon>
        <taxon>Gryllotalpicola</taxon>
    </lineage>
</organism>
<reference evidence="2" key="1">
    <citation type="journal article" date="2019" name="Int. J. Syst. Evol. Microbiol.">
        <title>The Global Catalogue of Microorganisms (GCM) 10K type strain sequencing project: providing services to taxonomists for standard genome sequencing and annotation.</title>
        <authorList>
            <consortium name="The Broad Institute Genomics Platform"/>
            <consortium name="The Broad Institute Genome Sequencing Center for Infectious Disease"/>
            <person name="Wu L."/>
            <person name="Ma J."/>
        </authorList>
    </citation>
    <scope>NUCLEOTIDE SEQUENCE [LARGE SCALE GENOMIC DNA]</scope>
    <source>
        <strain evidence="2">JCM 17593</strain>
    </source>
</reference>
<gene>
    <name evidence="1" type="ORF">GCM10022288_10020</name>
</gene>
<dbReference type="RefSeq" id="WP_344774466.1">
    <property type="nucleotide sequence ID" value="NZ_BAABBX010000006.1"/>
</dbReference>
<evidence type="ECO:0000313" key="1">
    <source>
        <dbReference type="EMBL" id="GAA4186448.1"/>
    </source>
</evidence>
<dbReference type="EMBL" id="BAABBX010000006">
    <property type="protein sequence ID" value="GAA4186448.1"/>
    <property type="molecule type" value="Genomic_DNA"/>
</dbReference>
<keyword evidence="2" id="KW-1185">Reference proteome</keyword>
<sequence length="225" mass="25109">MGSGDDHRGARVAKIAVMRHAAALPAELASAPFAVADAERNGVSRGRLRARDLNRPFRGVRVPLALLAESTDEQKFTRLCDAFQTKLPERWFFSSVTAARIMGIPVPRRFESMEVHVSSLTPHERPRGKRVRGHSAPGATIVQFNGRPVREPAQLWCELAAVLEVDELIQAGDRLLSDKPFRLTTLTQLEAAVRRHGRRPGARKLREACHSCVRTCGRRRRRLSA</sequence>
<accession>A0ABP8AMQ8</accession>
<protein>
    <recommendedName>
        <fullName evidence="3">PDZ domain-containing protein</fullName>
    </recommendedName>
</protein>